<dbReference type="InterPro" id="IPR025714">
    <property type="entry name" value="Methyltranfer_dom"/>
</dbReference>
<dbReference type="PANTHER" id="PTHR32026:SF10">
    <property type="entry name" value="METHYLTRANSFERASE-LIKE PROTEIN 24-RELATED"/>
    <property type="match status" value="1"/>
</dbReference>
<accession>A0A8K0XK31</accession>
<keyword evidence="1" id="KW-0812">Transmembrane</keyword>
<dbReference type="OrthoDB" id="10006218at2759"/>
<keyword evidence="4" id="KW-1185">Reference proteome</keyword>
<dbReference type="InterPro" id="IPR026913">
    <property type="entry name" value="METTL24"/>
</dbReference>
<keyword evidence="1" id="KW-1133">Transmembrane helix</keyword>
<evidence type="ECO:0000313" key="4">
    <source>
        <dbReference type="Proteomes" id="UP000813824"/>
    </source>
</evidence>
<dbReference type="PANTHER" id="PTHR32026">
    <property type="entry name" value="METHYLTRANSFERASE-LIKE PROTEIN 24"/>
    <property type="match status" value="1"/>
</dbReference>
<keyword evidence="3" id="KW-0489">Methyltransferase</keyword>
<keyword evidence="1" id="KW-0472">Membrane</keyword>
<dbReference type="AlphaFoldDB" id="A0A8K0XK31"/>
<proteinExistence type="predicted"/>
<reference evidence="3" key="1">
    <citation type="journal article" date="2021" name="New Phytol.">
        <title>Evolutionary innovations through gain and loss of genes in the ectomycorrhizal Boletales.</title>
        <authorList>
            <person name="Wu G."/>
            <person name="Miyauchi S."/>
            <person name="Morin E."/>
            <person name="Kuo A."/>
            <person name="Drula E."/>
            <person name="Varga T."/>
            <person name="Kohler A."/>
            <person name="Feng B."/>
            <person name="Cao Y."/>
            <person name="Lipzen A."/>
            <person name="Daum C."/>
            <person name="Hundley H."/>
            <person name="Pangilinan J."/>
            <person name="Johnson J."/>
            <person name="Barry K."/>
            <person name="LaButti K."/>
            <person name="Ng V."/>
            <person name="Ahrendt S."/>
            <person name="Min B."/>
            <person name="Choi I.G."/>
            <person name="Park H."/>
            <person name="Plett J.M."/>
            <person name="Magnuson J."/>
            <person name="Spatafora J.W."/>
            <person name="Nagy L.G."/>
            <person name="Henrissat B."/>
            <person name="Grigoriev I.V."/>
            <person name="Yang Z.L."/>
            <person name="Xu J."/>
            <person name="Martin F.M."/>
        </authorList>
    </citation>
    <scope>NUCLEOTIDE SEQUENCE</scope>
    <source>
        <strain evidence="3">KKN 215</strain>
    </source>
</reference>
<evidence type="ECO:0000259" key="2">
    <source>
        <dbReference type="Pfam" id="PF13383"/>
    </source>
</evidence>
<feature type="transmembrane region" description="Helical" evidence="1">
    <location>
        <begin position="12"/>
        <end position="30"/>
    </location>
</feature>
<gene>
    <name evidence="3" type="ORF">BXZ70DRAFT_1053490</name>
</gene>
<comment type="caution">
    <text evidence="3">The sequence shown here is derived from an EMBL/GenBank/DDBJ whole genome shotgun (WGS) entry which is preliminary data.</text>
</comment>
<protein>
    <submittedName>
        <fullName evidence="3">Methyltransferase domain-containing protein</fullName>
    </submittedName>
</protein>
<dbReference type="GO" id="GO:0008168">
    <property type="term" value="F:methyltransferase activity"/>
    <property type="evidence" value="ECO:0007669"/>
    <property type="project" value="UniProtKB-KW"/>
</dbReference>
<evidence type="ECO:0000313" key="3">
    <source>
        <dbReference type="EMBL" id="KAH8077513.1"/>
    </source>
</evidence>
<evidence type="ECO:0000256" key="1">
    <source>
        <dbReference type="SAM" id="Phobius"/>
    </source>
</evidence>
<dbReference type="Pfam" id="PF13383">
    <property type="entry name" value="Methyltransf_22"/>
    <property type="match status" value="1"/>
</dbReference>
<keyword evidence="3" id="KW-0808">Transferase</keyword>
<dbReference type="Proteomes" id="UP000813824">
    <property type="component" value="Unassembled WGS sequence"/>
</dbReference>
<sequence>MSVFATAVARHPRYSVVLVFLLALITFLLLPQSSYHAIKLAHNEGPSSLVSDPVDYFRNRASLRPLQAILQEQEELYKFHLQRREGLVKKYGPTAAQVEAFPSNGQFYTLWDFFLPAFQCPHRVERIGNLGDGGKWMCGFDRVARQRDCVIYSFGLNGEVSFEAELLSRAPNCQIWGYDFSVSSIGSDIEHGFDRDNRSLASRAHFKPYALTGTDEHASTPPKWTLKSLLQANGHKFIDVLKIDIESWEFEALEPFVREYIHSGEPLPVGQMQIEIHATESSGYGTFEKFRQWWEELEKAGLRPFWTEPNMVYMNIIRGARPDLVEYSFMNIRGEHALVSDKWIS</sequence>
<dbReference type="EMBL" id="JAEVFJ010000063">
    <property type="protein sequence ID" value="KAH8077513.1"/>
    <property type="molecule type" value="Genomic_DNA"/>
</dbReference>
<name>A0A8K0XK31_9AGAR</name>
<dbReference type="GO" id="GO:0032259">
    <property type="term" value="P:methylation"/>
    <property type="evidence" value="ECO:0007669"/>
    <property type="project" value="UniProtKB-KW"/>
</dbReference>
<organism evidence="3 4">
    <name type="scientific">Cristinia sonorae</name>
    <dbReference type="NCBI Taxonomy" id="1940300"/>
    <lineage>
        <taxon>Eukaryota</taxon>
        <taxon>Fungi</taxon>
        <taxon>Dikarya</taxon>
        <taxon>Basidiomycota</taxon>
        <taxon>Agaricomycotina</taxon>
        <taxon>Agaricomycetes</taxon>
        <taxon>Agaricomycetidae</taxon>
        <taxon>Agaricales</taxon>
        <taxon>Pleurotineae</taxon>
        <taxon>Stephanosporaceae</taxon>
        <taxon>Cristinia</taxon>
    </lineage>
</organism>
<feature type="domain" description="Methyltransferase" evidence="2">
    <location>
        <begin position="111"/>
        <end position="313"/>
    </location>
</feature>